<feature type="compositionally biased region" description="Low complexity" evidence="1">
    <location>
        <begin position="56"/>
        <end position="71"/>
    </location>
</feature>
<dbReference type="EMBL" id="BAAAUF010000050">
    <property type="protein sequence ID" value="GAA3062477.1"/>
    <property type="molecule type" value="Genomic_DNA"/>
</dbReference>
<feature type="region of interest" description="Disordered" evidence="1">
    <location>
        <begin position="28"/>
        <end position="71"/>
    </location>
</feature>
<evidence type="ECO:0000313" key="2">
    <source>
        <dbReference type="EMBL" id="GAA3062477.1"/>
    </source>
</evidence>
<gene>
    <name evidence="2" type="ORF">GCM10010448_52240</name>
</gene>
<organism evidence="2 3">
    <name type="scientific">Streptomyces glomeratus</name>
    <dbReference type="NCBI Taxonomy" id="284452"/>
    <lineage>
        <taxon>Bacteria</taxon>
        <taxon>Bacillati</taxon>
        <taxon>Actinomycetota</taxon>
        <taxon>Actinomycetes</taxon>
        <taxon>Kitasatosporales</taxon>
        <taxon>Streptomycetaceae</taxon>
        <taxon>Streptomyces</taxon>
    </lineage>
</organism>
<evidence type="ECO:0000313" key="3">
    <source>
        <dbReference type="Proteomes" id="UP001501532"/>
    </source>
</evidence>
<comment type="caution">
    <text evidence="2">The sequence shown here is derived from an EMBL/GenBank/DDBJ whole genome shotgun (WGS) entry which is preliminary data.</text>
</comment>
<proteinExistence type="predicted"/>
<keyword evidence="3" id="KW-1185">Reference proteome</keyword>
<accession>A0ABP6LVX3</accession>
<dbReference type="Proteomes" id="UP001501532">
    <property type="component" value="Unassembled WGS sequence"/>
</dbReference>
<protein>
    <submittedName>
        <fullName evidence="2">Uncharacterized protein</fullName>
    </submittedName>
</protein>
<reference evidence="3" key="1">
    <citation type="journal article" date="2019" name="Int. J. Syst. Evol. Microbiol.">
        <title>The Global Catalogue of Microorganisms (GCM) 10K type strain sequencing project: providing services to taxonomists for standard genome sequencing and annotation.</title>
        <authorList>
            <consortium name="The Broad Institute Genomics Platform"/>
            <consortium name="The Broad Institute Genome Sequencing Center for Infectious Disease"/>
            <person name="Wu L."/>
            <person name="Ma J."/>
        </authorList>
    </citation>
    <scope>NUCLEOTIDE SEQUENCE [LARGE SCALE GENOMIC DNA]</scope>
    <source>
        <strain evidence="3">JCM 9091</strain>
    </source>
</reference>
<evidence type="ECO:0000256" key="1">
    <source>
        <dbReference type="SAM" id="MobiDB-lite"/>
    </source>
</evidence>
<sequence length="71" mass="7387">MTGSAALRFGVFHAGVASAEDPEYTVVPQRERLERRSPLTAGPTRVHPAASRRARSATPAASRSAGRSAAG</sequence>
<name>A0ABP6LVX3_9ACTN</name>